<name>A0A1Y2G1S3_9BASI</name>
<dbReference type="PANTHER" id="PTHR34315">
    <property type="match status" value="1"/>
</dbReference>
<evidence type="ECO:0000313" key="3">
    <source>
        <dbReference type="Proteomes" id="UP000193467"/>
    </source>
</evidence>
<protein>
    <submittedName>
        <fullName evidence="2">Intradiol ring-cleavage dioxygenase</fullName>
    </submittedName>
</protein>
<dbReference type="Gene3D" id="2.60.130.10">
    <property type="entry name" value="Aromatic compound dioxygenase"/>
    <property type="match status" value="1"/>
</dbReference>
<reference evidence="2 3" key="1">
    <citation type="submission" date="2016-07" db="EMBL/GenBank/DDBJ databases">
        <title>Pervasive Adenine N6-methylation of Active Genes in Fungi.</title>
        <authorList>
            <consortium name="DOE Joint Genome Institute"/>
            <person name="Mondo S.J."/>
            <person name="Dannebaum R.O."/>
            <person name="Kuo R.C."/>
            <person name="Labutti K."/>
            <person name="Haridas S."/>
            <person name="Kuo A."/>
            <person name="Salamov A."/>
            <person name="Ahrendt S.R."/>
            <person name="Lipzen A."/>
            <person name="Sullivan W."/>
            <person name="Andreopoulos W.B."/>
            <person name="Clum A."/>
            <person name="Lindquist E."/>
            <person name="Daum C."/>
            <person name="Ramamoorthy G.K."/>
            <person name="Gryganskyi A."/>
            <person name="Culley D."/>
            <person name="Magnuson J.K."/>
            <person name="James T.Y."/>
            <person name="O'Malley M.A."/>
            <person name="Stajich J.E."/>
            <person name="Spatafora J.W."/>
            <person name="Visel A."/>
            <person name="Grigoriev I.V."/>
        </authorList>
    </citation>
    <scope>NUCLEOTIDE SEQUENCE [LARGE SCALE GENOMIC DNA]</scope>
    <source>
        <strain evidence="2 3">62-1032</strain>
    </source>
</reference>
<feature type="signal peptide" evidence="1">
    <location>
        <begin position="1"/>
        <end position="19"/>
    </location>
</feature>
<evidence type="ECO:0000256" key="1">
    <source>
        <dbReference type="SAM" id="SignalP"/>
    </source>
</evidence>
<dbReference type="Proteomes" id="UP000193467">
    <property type="component" value="Unassembled WGS sequence"/>
</dbReference>
<comment type="caution">
    <text evidence="2">The sequence shown here is derived from an EMBL/GenBank/DDBJ whole genome shotgun (WGS) entry which is preliminary data.</text>
</comment>
<keyword evidence="2" id="KW-0560">Oxidoreductase</keyword>
<dbReference type="GO" id="GO:0016702">
    <property type="term" value="F:oxidoreductase activity, acting on single donors with incorporation of molecular oxygen, incorporation of two atoms of oxygen"/>
    <property type="evidence" value="ECO:0007669"/>
    <property type="project" value="InterPro"/>
</dbReference>
<keyword evidence="1" id="KW-0732">Signal</keyword>
<dbReference type="EMBL" id="MCGR01000004">
    <property type="protein sequence ID" value="ORY90108.1"/>
    <property type="molecule type" value="Genomic_DNA"/>
</dbReference>
<keyword evidence="3" id="KW-1185">Reference proteome</keyword>
<dbReference type="SUPFAM" id="SSF49482">
    <property type="entry name" value="Aromatic compound dioxygenase"/>
    <property type="match status" value="1"/>
</dbReference>
<dbReference type="GO" id="GO:0008199">
    <property type="term" value="F:ferric iron binding"/>
    <property type="evidence" value="ECO:0007669"/>
    <property type="project" value="InterPro"/>
</dbReference>
<dbReference type="STRING" id="106004.A0A1Y2G1S3"/>
<dbReference type="PANTHER" id="PTHR34315:SF4">
    <property type="entry name" value="INTRADIOL RING-CLEAVAGE DIOXYGENASES DOMAIN-CONTAINING PROTEIN"/>
    <property type="match status" value="1"/>
</dbReference>
<dbReference type="InterPro" id="IPR015889">
    <property type="entry name" value="Intradiol_dOase_core"/>
</dbReference>
<organism evidence="2 3">
    <name type="scientific">Leucosporidium creatinivorum</name>
    <dbReference type="NCBI Taxonomy" id="106004"/>
    <lineage>
        <taxon>Eukaryota</taxon>
        <taxon>Fungi</taxon>
        <taxon>Dikarya</taxon>
        <taxon>Basidiomycota</taxon>
        <taxon>Pucciniomycotina</taxon>
        <taxon>Microbotryomycetes</taxon>
        <taxon>Leucosporidiales</taxon>
        <taxon>Leucosporidium</taxon>
    </lineage>
</organism>
<gene>
    <name evidence="2" type="ORF">BCR35DRAFT_299646</name>
</gene>
<evidence type="ECO:0000313" key="2">
    <source>
        <dbReference type="EMBL" id="ORY90108.1"/>
    </source>
</evidence>
<accession>A0A1Y2G1S3</accession>
<sequence>MKFTSTVIAVTSLFAAVSAHGPETPQEVAEFKARQESIYHCAPKIKQYVAARKAAAQQALGGAAPTDASTMFIEGAFDNDSADKKTLECSPIEEAKIRNHTCVLSPETTQGPYYHDRGHPIRQNMAEDQLGLLFLMDVGVIDVKTCEPLPDVLVDLWHANATGHYAGHPEQEEALKWEGPEHQGPRKGLLSKYPRTEPEQTFLRGAWPTNKNGLSQFTSIFPGYYTGRATHVHVKVHTEWEPHANGTFTSSHLIHTGQFFVDDAINQQLDKMWPYNTNPIVDKWGRTRNWDDSLQIYQDSHKNGYGPTFEIEKLGGVIQQGLIAYITVGVDRSASYNPTEAWSP</sequence>
<dbReference type="AlphaFoldDB" id="A0A1Y2G1S3"/>
<dbReference type="CDD" id="cd03457">
    <property type="entry name" value="intradiol_dioxygenase_like"/>
    <property type="match status" value="1"/>
</dbReference>
<dbReference type="InParanoid" id="A0A1Y2G1S3"/>
<dbReference type="OrthoDB" id="121380at2759"/>
<keyword evidence="2" id="KW-0223">Dioxygenase</keyword>
<feature type="chain" id="PRO_5012146817" evidence="1">
    <location>
        <begin position="20"/>
        <end position="344"/>
    </location>
</feature>
<proteinExistence type="predicted"/>